<dbReference type="GO" id="GO:0003700">
    <property type="term" value="F:DNA-binding transcription factor activity"/>
    <property type="evidence" value="ECO:0007669"/>
    <property type="project" value="InterPro"/>
</dbReference>
<dbReference type="CDD" id="cd08440">
    <property type="entry name" value="PBP2_LTTR_like_4"/>
    <property type="match status" value="1"/>
</dbReference>
<keyword evidence="7" id="KW-1185">Reference proteome</keyword>
<gene>
    <name evidence="6" type="ORF">SAMN04488026_11372</name>
</gene>
<dbReference type="InterPro" id="IPR036390">
    <property type="entry name" value="WH_DNA-bd_sf"/>
</dbReference>
<dbReference type="Proteomes" id="UP000199382">
    <property type="component" value="Unassembled WGS sequence"/>
</dbReference>
<accession>A0A1G9PBK5</accession>
<dbReference type="GO" id="GO:0003677">
    <property type="term" value="F:DNA binding"/>
    <property type="evidence" value="ECO:0007669"/>
    <property type="project" value="UniProtKB-KW"/>
</dbReference>
<dbReference type="AlphaFoldDB" id="A0A1G9PBK5"/>
<dbReference type="InterPro" id="IPR050950">
    <property type="entry name" value="HTH-type_LysR_regulators"/>
</dbReference>
<dbReference type="STRING" id="571298.SAMN04488026_11372"/>
<evidence type="ECO:0000256" key="3">
    <source>
        <dbReference type="ARBA" id="ARBA00023125"/>
    </source>
</evidence>
<keyword evidence="2" id="KW-0805">Transcription regulation</keyword>
<protein>
    <submittedName>
        <fullName evidence="6">DNA-binding transcriptional regulator, LysR family</fullName>
    </submittedName>
</protein>
<dbReference type="Pfam" id="PF03466">
    <property type="entry name" value="LysR_substrate"/>
    <property type="match status" value="1"/>
</dbReference>
<evidence type="ECO:0000256" key="2">
    <source>
        <dbReference type="ARBA" id="ARBA00023015"/>
    </source>
</evidence>
<evidence type="ECO:0000313" key="6">
    <source>
        <dbReference type="EMBL" id="SDL95545.1"/>
    </source>
</evidence>
<dbReference type="PANTHER" id="PTHR30419">
    <property type="entry name" value="HTH-TYPE TRANSCRIPTIONAL REGULATOR YBHD"/>
    <property type="match status" value="1"/>
</dbReference>
<feature type="domain" description="HTH lysR-type" evidence="5">
    <location>
        <begin position="5"/>
        <end position="62"/>
    </location>
</feature>
<dbReference type="Gene3D" id="1.10.10.10">
    <property type="entry name" value="Winged helix-like DNA-binding domain superfamily/Winged helix DNA-binding domain"/>
    <property type="match status" value="1"/>
</dbReference>
<dbReference type="EMBL" id="FNEK01000137">
    <property type="protein sequence ID" value="SDL95545.1"/>
    <property type="molecule type" value="Genomic_DNA"/>
</dbReference>
<dbReference type="InterPro" id="IPR000847">
    <property type="entry name" value="LysR_HTH_N"/>
</dbReference>
<dbReference type="GO" id="GO:0005829">
    <property type="term" value="C:cytosol"/>
    <property type="evidence" value="ECO:0007669"/>
    <property type="project" value="TreeGrafter"/>
</dbReference>
<dbReference type="InterPro" id="IPR036388">
    <property type="entry name" value="WH-like_DNA-bd_sf"/>
</dbReference>
<keyword evidence="3 6" id="KW-0238">DNA-binding</keyword>
<dbReference type="OrthoDB" id="9815174at2"/>
<dbReference type="Pfam" id="PF00126">
    <property type="entry name" value="HTH_1"/>
    <property type="match status" value="1"/>
</dbReference>
<evidence type="ECO:0000313" key="7">
    <source>
        <dbReference type="Proteomes" id="UP000199382"/>
    </source>
</evidence>
<dbReference type="PROSITE" id="PS50931">
    <property type="entry name" value="HTH_LYSR"/>
    <property type="match status" value="1"/>
</dbReference>
<organism evidence="6 7">
    <name type="scientific">Aliiruegeria lutimaris</name>
    <dbReference type="NCBI Taxonomy" id="571298"/>
    <lineage>
        <taxon>Bacteria</taxon>
        <taxon>Pseudomonadati</taxon>
        <taxon>Pseudomonadota</taxon>
        <taxon>Alphaproteobacteria</taxon>
        <taxon>Rhodobacterales</taxon>
        <taxon>Roseobacteraceae</taxon>
        <taxon>Aliiruegeria</taxon>
    </lineage>
</organism>
<evidence type="ECO:0000259" key="5">
    <source>
        <dbReference type="PROSITE" id="PS50931"/>
    </source>
</evidence>
<dbReference type="SUPFAM" id="SSF53850">
    <property type="entry name" value="Periplasmic binding protein-like II"/>
    <property type="match status" value="1"/>
</dbReference>
<evidence type="ECO:0000256" key="1">
    <source>
        <dbReference type="ARBA" id="ARBA00009437"/>
    </source>
</evidence>
<dbReference type="Gene3D" id="3.40.190.10">
    <property type="entry name" value="Periplasmic binding protein-like II"/>
    <property type="match status" value="2"/>
</dbReference>
<sequence>MRINYDFSDLEAFLAVMETGAFHLAAERLGLSQPAISRRVQKLEAALDSILFERSTRAVKPTLAAKRLKVRAEAILNDAQETALAMRDESVAFAHQRHMVVSVATIPTVVSAVLPQAIRRFRQSGFAARIRFLDLTANDLAEAVSQGDADFGISSTPALESSIEFEPLFDDRMMLVLPNDHPLVRQKEINWAQLEGEALILPTRGTGNRLLIDEAMARERLQLGWTFEVHRSTSAMELVAGGAGMALVPNSAITPGFANEVASRPMISPEIVRPVGLISRVGHTDSAVSFGLKQAIRAGNLRPSGNFEG</sequence>
<proteinExistence type="inferred from homology"/>
<dbReference type="PANTHER" id="PTHR30419:SF8">
    <property type="entry name" value="NITROGEN ASSIMILATION TRANSCRIPTIONAL ACTIVATOR-RELATED"/>
    <property type="match status" value="1"/>
</dbReference>
<comment type="similarity">
    <text evidence="1">Belongs to the LysR transcriptional regulatory family.</text>
</comment>
<keyword evidence="4" id="KW-0804">Transcription</keyword>
<dbReference type="RefSeq" id="WP_093164897.1">
    <property type="nucleotide sequence ID" value="NZ_FNEK01000137.1"/>
</dbReference>
<dbReference type="PRINTS" id="PR00039">
    <property type="entry name" value="HTHLYSR"/>
</dbReference>
<dbReference type="SUPFAM" id="SSF46785">
    <property type="entry name" value="Winged helix' DNA-binding domain"/>
    <property type="match status" value="1"/>
</dbReference>
<dbReference type="FunFam" id="1.10.10.10:FF:000001">
    <property type="entry name" value="LysR family transcriptional regulator"/>
    <property type="match status" value="1"/>
</dbReference>
<evidence type="ECO:0000256" key="4">
    <source>
        <dbReference type="ARBA" id="ARBA00023163"/>
    </source>
</evidence>
<dbReference type="InterPro" id="IPR005119">
    <property type="entry name" value="LysR_subst-bd"/>
</dbReference>
<name>A0A1G9PBK5_9RHOB</name>
<reference evidence="6 7" key="1">
    <citation type="submission" date="2016-10" db="EMBL/GenBank/DDBJ databases">
        <authorList>
            <person name="de Groot N.N."/>
        </authorList>
    </citation>
    <scope>NUCLEOTIDE SEQUENCE [LARGE SCALE GENOMIC DNA]</scope>
    <source>
        <strain evidence="6 7">DSM 25294</strain>
    </source>
</reference>